<dbReference type="GO" id="GO:0000286">
    <property type="term" value="F:alanine dehydrogenase activity"/>
    <property type="evidence" value="ECO:0007669"/>
    <property type="project" value="UniProtKB-UniRule"/>
</dbReference>
<dbReference type="EC" id="1.4.1.1" evidence="3 8"/>
<evidence type="ECO:0000256" key="7">
    <source>
        <dbReference type="ARBA" id="ARBA00072341"/>
    </source>
</evidence>
<dbReference type="PANTHER" id="PTHR42795:SF1">
    <property type="entry name" value="ALANINE DEHYDROGENASE"/>
    <property type="match status" value="1"/>
</dbReference>
<accession>A0AAE3KIJ1</accession>
<dbReference type="Pfam" id="PF01262">
    <property type="entry name" value="AlaDh_PNT_C"/>
    <property type="match status" value="1"/>
</dbReference>
<feature type="active site" description="Proton donor/acceptor" evidence="9">
    <location>
        <position position="303"/>
    </location>
</feature>
<protein>
    <recommendedName>
        <fullName evidence="7 8">Alanine dehydrogenase</fullName>
        <ecNumber evidence="3 8">1.4.1.1</ecNumber>
    </recommendedName>
</protein>
<dbReference type="InterPro" id="IPR008143">
    <property type="entry name" value="Ala_DH/PNT_CS2"/>
</dbReference>
<organism evidence="14 15">
    <name type="scientific">Goodfellowiella coeruleoviolacea</name>
    <dbReference type="NCBI Taxonomy" id="334858"/>
    <lineage>
        <taxon>Bacteria</taxon>
        <taxon>Bacillati</taxon>
        <taxon>Actinomycetota</taxon>
        <taxon>Actinomycetes</taxon>
        <taxon>Pseudonocardiales</taxon>
        <taxon>Pseudonocardiaceae</taxon>
        <taxon>Goodfellowiella</taxon>
    </lineage>
</organism>
<dbReference type="CDD" id="cd05305">
    <property type="entry name" value="L-AlaDH"/>
    <property type="match status" value="1"/>
</dbReference>
<comment type="caution">
    <text evidence="14">The sequence shown here is derived from an EMBL/GenBank/DDBJ whole genome shotgun (WGS) entry which is preliminary data.</text>
</comment>
<evidence type="ECO:0000313" key="14">
    <source>
        <dbReference type="EMBL" id="MCP2168037.1"/>
    </source>
</evidence>
<keyword evidence="4 8" id="KW-0560">Oxidoreductase</keyword>
<feature type="binding site" evidence="10">
    <location>
        <position position="48"/>
    </location>
    <ligand>
        <name>substrate</name>
    </ligand>
</feature>
<dbReference type="SUPFAM" id="SSF51735">
    <property type="entry name" value="NAD(P)-binding Rossmann-fold domains"/>
    <property type="match status" value="1"/>
</dbReference>
<comment type="subunit">
    <text evidence="6">Homohexamer. Trimer of dimers.</text>
</comment>
<dbReference type="EMBL" id="JAMTCK010000012">
    <property type="protein sequence ID" value="MCP2168037.1"/>
    <property type="molecule type" value="Genomic_DNA"/>
</dbReference>
<evidence type="ECO:0000259" key="13">
    <source>
        <dbReference type="SMART" id="SM01003"/>
    </source>
</evidence>
<evidence type="ECO:0000256" key="8">
    <source>
        <dbReference type="PIRNR" id="PIRNR000183"/>
    </source>
</evidence>
<feature type="domain" description="Alanine dehydrogenase/pyridine nucleotide transhydrogenase N-terminal" evidence="13">
    <location>
        <begin position="37"/>
        <end position="170"/>
    </location>
</feature>
<feature type="binding site" evidence="10">
    <location>
        <position position="108"/>
    </location>
    <ligand>
        <name>substrate</name>
    </ligand>
</feature>
<dbReference type="SUPFAM" id="SSF52283">
    <property type="entry name" value="Formate/glycerate dehydrogenase catalytic domain-like"/>
    <property type="match status" value="1"/>
</dbReference>
<dbReference type="Proteomes" id="UP001206128">
    <property type="component" value="Unassembled WGS sequence"/>
</dbReference>
<comment type="pathway">
    <text evidence="1 8">Amino-acid degradation; L-alanine degradation via dehydrogenase pathway; NH(3) and pyruvate from L-alanine: step 1/1.</text>
</comment>
<sequence length="406" mass="42433">MTAATTCRTVKATHCSTEVVATAGHLGRREEVVVRIAVPREIKNHEYRVALTPAGAHELTSRGHDVFVETGAGLGSAITDEEYLAAGAKVLATAEDVWGEGELVLKVKEPVAEEYSRLHANQVLFTYLHLAADPALTTALLDAGTTAIAYETVQTPTGALPLLAPMSEVAGRLAAQVGAYTLMRPRGGRGVLPGGVPGVHPARVVVIGGGVAGVNAATIAVGMGADVQVLDTNVDRLRQIDNQFRGALHTVASNAYALAEAVVEADLVIGAVLVPGARAPKLVSSELVARMKSGSVLVDISIDQGGCFADSRPTTHDDPTYPVHESVFYCVANMPGAVPRTSTYALTNVTLPYAVALADKGWQAALREDRSLALGLNTHAHQLTNLPVAQAHELAHTPLTAVLDTK</sequence>
<feature type="active site" description="Proton donor/acceptor" evidence="9">
    <location>
        <position position="129"/>
    </location>
</feature>
<keyword evidence="11" id="KW-0547">Nucleotide-binding</keyword>
<gene>
    <name evidence="14" type="ORF">LX83_004911</name>
</gene>
<evidence type="ECO:0000256" key="3">
    <source>
        <dbReference type="ARBA" id="ARBA00012897"/>
    </source>
</evidence>
<evidence type="ECO:0000256" key="5">
    <source>
        <dbReference type="ARBA" id="ARBA00023027"/>
    </source>
</evidence>
<feature type="binding site" evidence="11">
    <location>
        <position position="312"/>
    </location>
    <ligand>
        <name>NAD(+)</name>
        <dbReference type="ChEBI" id="CHEBI:57540"/>
    </ligand>
</feature>
<dbReference type="GO" id="GO:0042853">
    <property type="term" value="P:L-alanine catabolic process"/>
    <property type="evidence" value="ECO:0007669"/>
    <property type="project" value="InterPro"/>
</dbReference>
<feature type="domain" description="Alanine dehydrogenase/pyridine nucleotide transhydrogenase NAD(H)-binding" evidence="12">
    <location>
        <begin position="182"/>
        <end position="330"/>
    </location>
</feature>
<evidence type="ECO:0000256" key="2">
    <source>
        <dbReference type="ARBA" id="ARBA00005689"/>
    </source>
</evidence>
<feature type="binding site" evidence="11">
    <location>
        <position position="236"/>
    </location>
    <ligand>
        <name>NAD(+)</name>
        <dbReference type="ChEBI" id="CHEBI:57540"/>
    </ligand>
</feature>
<evidence type="ECO:0000256" key="11">
    <source>
        <dbReference type="PIRSR" id="PIRSR000183-3"/>
    </source>
</evidence>
<proteinExistence type="inferred from homology"/>
<dbReference type="InterPro" id="IPR036291">
    <property type="entry name" value="NAD(P)-bd_dom_sf"/>
</dbReference>
<dbReference type="FunFam" id="3.40.50.720:FF:000049">
    <property type="entry name" value="Alanine dehydrogenase"/>
    <property type="match status" value="1"/>
</dbReference>
<comment type="function">
    <text evidence="8">Catalyzes the reversible reductive amination of pyruvate to L-alanine.</text>
</comment>
<evidence type="ECO:0000256" key="9">
    <source>
        <dbReference type="PIRSR" id="PIRSR000183-1"/>
    </source>
</evidence>
<feature type="binding site" evidence="11">
    <location>
        <position position="167"/>
    </location>
    <ligand>
        <name>NAD(+)</name>
        <dbReference type="ChEBI" id="CHEBI:57540"/>
    </ligand>
</feature>
<evidence type="ECO:0000256" key="10">
    <source>
        <dbReference type="PIRSR" id="PIRSR000183-2"/>
    </source>
</evidence>
<evidence type="ECO:0000313" key="15">
    <source>
        <dbReference type="Proteomes" id="UP001206128"/>
    </source>
</evidence>
<dbReference type="Pfam" id="PF05222">
    <property type="entry name" value="AlaDh_PNT_N"/>
    <property type="match status" value="1"/>
</dbReference>
<dbReference type="PIRSF" id="PIRSF000183">
    <property type="entry name" value="Alanine_dh"/>
    <property type="match status" value="1"/>
</dbReference>
<comment type="similarity">
    <text evidence="2 8">Belongs to the AlaDH/PNT family.</text>
</comment>
<dbReference type="Gene3D" id="3.40.50.720">
    <property type="entry name" value="NAD(P)-binding Rossmann-like Domain"/>
    <property type="match status" value="2"/>
</dbReference>
<dbReference type="GO" id="GO:0005886">
    <property type="term" value="C:plasma membrane"/>
    <property type="evidence" value="ECO:0007669"/>
    <property type="project" value="TreeGrafter"/>
</dbReference>
<reference evidence="14" key="1">
    <citation type="submission" date="2022-06" db="EMBL/GenBank/DDBJ databases">
        <title>Genomic Encyclopedia of Archaeal and Bacterial Type Strains, Phase II (KMG-II): from individual species to whole genera.</title>
        <authorList>
            <person name="Goeker M."/>
        </authorList>
    </citation>
    <scope>NUCLEOTIDE SEQUENCE</scope>
    <source>
        <strain evidence="14">DSM 43935</strain>
    </source>
</reference>
<comment type="catalytic activity">
    <reaction evidence="8">
        <text>L-alanine + NAD(+) + H2O = pyruvate + NH4(+) + NADH + H(+)</text>
        <dbReference type="Rhea" id="RHEA:18405"/>
        <dbReference type="ChEBI" id="CHEBI:15361"/>
        <dbReference type="ChEBI" id="CHEBI:15377"/>
        <dbReference type="ChEBI" id="CHEBI:15378"/>
        <dbReference type="ChEBI" id="CHEBI:28938"/>
        <dbReference type="ChEBI" id="CHEBI:57540"/>
        <dbReference type="ChEBI" id="CHEBI:57945"/>
        <dbReference type="ChEBI" id="CHEBI:57972"/>
        <dbReference type="EC" id="1.4.1.1"/>
    </reaction>
</comment>
<feature type="binding site" evidence="11">
    <location>
        <begin position="300"/>
        <end position="303"/>
    </location>
    <ligand>
        <name>NAD(+)</name>
        <dbReference type="ChEBI" id="CHEBI:57540"/>
    </ligand>
</feature>
<name>A0AAE3KIJ1_9PSEU</name>
<dbReference type="InterPro" id="IPR007698">
    <property type="entry name" value="AlaDH/PNT_NAD(H)-bd"/>
</dbReference>
<dbReference type="SMART" id="SM01003">
    <property type="entry name" value="AlaDh_PNT_N"/>
    <property type="match status" value="1"/>
</dbReference>
<dbReference type="SMART" id="SM01002">
    <property type="entry name" value="AlaDh_PNT_C"/>
    <property type="match status" value="1"/>
</dbReference>
<evidence type="ECO:0000256" key="1">
    <source>
        <dbReference type="ARBA" id="ARBA00005206"/>
    </source>
</evidence>
<feature type="binding site" evidence="11">
    <location>
        <begin position="331"/>
        <end position="334"/>
    </location>
    <ligand>
        <name>NAD(+)</name>
        <dbReference type="ChEBI" id="CHEBI:57540"/>
    </ligand>
</feature>
<dbReference type="GO" id="GO:0000166">
    <property type="term" value="F:nucleotide binding"/>
    <property type="evidence" value="ECO:0007669"/>
    <property type="project" value="UniProtKB-KW"/>
</dbReference>
<keyword evidence="15" id="KW-1185">Reference proteome</keyword>
<feature type="binding site" evidence="11">
    <location>
        <begin position="272"/>
        <end position="273"/>
    </location>
    <ligand>
        <name>NAD(+)</name>
        <dbReference type="ChEBI" id="CHEBI:57540"/>
    </ligand>
</feature>
<dbReference type="AlphaFoldDB" id="A0AAE3KIJ1"/>
<dbReference type="InterPro" id="IPR007886">
    <property type="entry name" value="AlaDH/PNT_N"/>
</dbReference>
<evidence type="ECO:0000256" key="4">
    <source>
        <dbReference type="ARBA" id="ARBA00023002"/>
    </source>
</evidence>
<dbReference type="PANTHER" id="PTHR42795">
    <property type="entry name" value="ALANINE DEHYDROGENASE"/>
    <property type="match status" value="1"/>
</dbReference>
<dbReference type="PROSITE" id="PS00837">
    <property type="entry name" value="ALADH_PNT_2"/>
    <property type="match status" value="1"/>
</dbReference>
<dbReference type="InterPro" id="IPR008141">
    <property type="entry name" value="Ala_DH"/>
</dbReference>
<dbReference type="NCBIfam" id="TIGR00518">
    <property type="entry name" value="alaDH"/>
    <property type="match status" value="1"/>
</dbReference>
<evidence type="ECO:0000259" key="12">
    <source>
        <dbReference type="SMART" id="SM01002"/>
    </source>
</evidence>
<keyword evidence="5 8" id="KW-0520">NAD</keyword>
<feature type="binding site" evidence="11">
    <location>
        <position position="231"/>
    </location>
    <ligand>
        <name>NAD(+)</name>
        <dbReference type="ChEBI" id="CHEBI:57540"/>
    </ligand>
</feature>
<feature type="binding site" evidence="11">
    <location>
        <position position="253"/>
    </location>
    <ligand>
        <name>NAD(+)</name>
        <dbReference type="ChEBI" id="CHEBI:57540"/>
    </ligand>
</feature>
<evidence type="ECO:0000256" key="6">
    <source>
        <dbReference type="ARBA" id="ARBA00065528"/>
    </source>
</evidence>